<feature type="domain" description="CTLH" evidence="3">
    <location>
        <begin position="104"/>
        <end position="161"/>
    </location>
</feature>
<sequence length="281" mass="31711">MRETLGTVHIPSYLIVDQNFRITHLLIEILGVQSHSTTTPSRKAPGADWEKKVDEVKLDRVTDSRNDRDLNTLVMNYLIIEGYKSAAVNFAQEANMSPQVDFDSIQERVDIRHAIHHGDIQTAIERINELHPDLLETNLPLHFSLLRLQLIELIRNCTQSPDGDISEALAFATTHLAPRAPGNSKFLQDLERTMALLCFPMENLAPPLAELMDPALRRQVAAKVNEAILEVQGVPKEAKIRRLVRLRAWAEQRMKSERREMPNMDLGLDVASQTSDDAMGA</sequence>
<feature type="compositionally biased region" description="Polar residues" evidence="2">
    <location>
        <begin position="271"/>
        <end position="281"/>
    </location>
</feature>
<dbReference type="Pfam" id="PF08513">
    <property type="entry name" value="LisH"/>
    <property type="match status" value="1"/>
</dbReference>
<name>A0A292Q7L4_9PEZI</name>
<dbReference type="Pfam" id="PF10607">
    <property type="entry name" value="CTLH"/>
    <property type="match status" value="1"/>
</dbReference>
<comment type="function">
    <text evidence="1">Involved in the proteasome-dependent degradation of fructose-1,6-bisphosphatase.</text>
</comment>
<protein>
    <recommendedName>
        <fullName evidence="3">CTLH domain-containing protein</fullName>
    </recommendedName>
</protein>
<dbReference type="EMBL" id="LN890943">
    <property type="protein sequence ID" value="CUS15802.1"/>
    <property type="molecule type" value="Genomic_DNA"/>
</dbReference>
<gene>
    <name evidence="4" type="ORF">GSTUAT00000079001</name>
</gene>
<evidence type="ECO:0000256" key="1">
    <source>
        <dbReference type="ARBA" id="ARBA00002343"/>
    </source>
</evidence>
<dbReference type="SMART" id="SM00668">
    <property type="entry name" value="CTLH"/>
    <property type="match status" value="1"/>
</dbReference>
<evidence type="ECO:0000259" key="3">
    <source>
        <dbReference type="PROSITE" id="PS50897"/>
    </source>
</evidence>
<dbReference type="InterPro" id="IPR050618">
    <property type="entry name" value="Ubq-SigPath_Reg"/>
</dbReference>
<dbReference type="PANTHER" id="PTHR12864">
    <property type="entry name" value="RAN BINDING PROTEIN 9-RELATED"/>
    <property type="match status" value="1"/>
</dbReference>
<dbReference type="PROSITE" id="PS50897">
    <property type="entry name" value="CTLH"/>
    <property type="match status" value="1"/>
</dbReference>
<dbReference type="InterPro" id="IPR006594">
    <property type="entry name" value="LisH"/>
</dbReference>
<reference evidence="4" key="1">
    <citation type="submission" date="2015-10" db="EMBL/GenBank/DDBJ databases">
        <authorList>
            <person name="Regsiter A."/>
            <person name="william w."/>
        </authorList>
    </citation>
    <scope>NUCLEOTIDE SEQUENCE</scope>
    <source>
        <strain evidence="4">Montdore</strain>
    </source>
</reference>
<dbReference type="SMART" id="SM00757">
    <property type="entry name" value="CRA"/>
    <property type="match status" value="1"/>
</dbReference>
<dbReference type="AlphaFoldDB" id="A0A292Q7L4"/>
<evidence type="ECO:0000256" key="2">
    <source>
        <dbReference type="SAM" id="MobiDB-lite"/>
    </source>
</evidence>
<accession>A0A292Q7L4</accession>
<dbReference type="Proteomes" id="UP001412239">
    <property type="component" value="Unassembled WGS sequence"/>
</dbReference>
<feature type="region of interest" description="Disordered" evidence="2">
    <location>
        <begin position="260"/>
        <end position="281"/>
    </location>
</feature>
<evidence type="ECO:0000313" key="5">
    <source>
        <dbReference type="Proteomes" id="UP001412239"/>
    </source>
</evidence>
<dbReference type="PROSITE" id="PS50896">
    <property type="entry name" value="LISH"/>
    <property type="match status" value="1"/>
</dbReference>
<dbReference type="InterPro" id="IPR024964">
    <property type="entry name" value="CTLH/CRA"/>
</dbReference>
<proteinExistence type="predicted"/>
<organism evidence="4 5">
    <name type="scientific">Tuber aestivum</name>
    <name type="common">summer truffle</name>
    <dbReference type="NCBI Taxonomy" id="59557"/>
    <lineage>
        <taxon>Eukaryota</taxon>
        <taxon>Fungi</taxon>
        <taxon>Dikarya</taxon>
        <taxon>Ascomycota</taxon>
        <taxon>Pezizomycotina</taxon>
        <taxon>Pezizomycetes</taxon>
        <taxon>Pezizales</taxon>
        <taxon>Tuberaceae</taxon>
        <taxon>Tuber</taxon>
    </lineage>
</organism>
<dbReference type="InterPro" id="IPR013144">
    <property type="entry name" value="CRA_dom"/>
</dbReference>
<dbReference type="InterPro" id="IPR006595">
    <property type="entry name" value="CTLH_C"/>
</dbReference>
<evidence type="ECO:0000313" key="4">
    <source>
        <dbReference type="EMBL" id="CUS15802.1"/>
    </source>
</evidence>
<dbReference type="SMART" id="SM00667">
    <property type="entry name" value="LisH"/>
    <property type="match status" value="1"/>
</dbReference>
<keyword evidence="5" id="KW-1185">Reference proteome</keyword>